<evidence type="ECO:0000256" key="1">
    <source>
        <dbReference type="ARBA" id="ARBA00022617"/>
    </source>
</evidence>
<protein>
    <submittedName>
        <fullName evidence="8">C-type cytochrome</fullName>
    </submittedName>
</protein>
<dbReference type="Gene3D" id="3.40.30.10">
    <property type="entry name" value="Glutaredoxin"/>
    <property type="match status" value="1"/>
</dbReference>
<dbReference type="InterPro" id="IPR036909">
    <property type="entry name" value="Cyt_c-like_dom_sf"/>
</dbReference>
<dbReference type="Pfam" id="PF13442">
    <property type="entry name" value="Cytochrome_CBB3"/>
    <property type="match status" value="1"/>
</dbReference>
<dbReference type="InterPro" id="IPR036249">
    <property type="entry name" value="Thioredoxin-like_sf"/>
</dbReference>
<evidence type="ECO:0000256" key="3">
    <source>
        <dbReference type="ARBA" id="ARBA00023004"/>
    </source>
</evidence>
<dbReference type="InterPro" id="IPR013766">
    <property type="entry name" value="Thioredoxin_domain"/>
</dbReference>
<dbReference type="Pfam" id="PF00578">
    <property type="entry name" value="AhpC-TSA"/>
    <property type="match status" value="1"/>
</dbReference>
<feature type="domain" description="Cytochrome c" evidence="6">
    <location>
        <begin position="47"/>
        <end position="134"/>
    </location>
</feature>
<dbReference type="InterPro" id="IPR017937">
    <property type="entry name" value="Thioredoxin_CS"/>
</dbReference>
<evidence type="ECO:0000259" key="6">
    <source>
        <dbReference type="PROSITE" id="PS51007"/>
    </source>
</evidence>
<evidence type="ECO:0000259" key="7">
    <source>
        <dbReference type="PROSITE" id="PS51352"/>
    </source>
</evidence>
<accession>A0ABU5ETN7</accession>
<dbReference type="PROSITE" id="PS00194">
    <property type="entry name" value="THIOREDOXIN_1"/>
    <property type="match status" value="1"/>
</dbReference>
<dbReference type="Proteomes" id="UP001272242">
    <property type="component" value="Unassembled WGS sequence"/>
</dbReference>
<dbReference type="PANTHER" id="PTHR42852">
    <property type="entry name" value="THIOL:DISULFIDE INTERCHANGE PROTEIN DSBE"/>
    <property type="match status" value="1"/>
</dbReference>
<dbReference type="PANTHER" id="PTHR42852:SF13">
    <property type="entry name" value="PROTEIN DIPZ"/>
    <property type="match status" value="1"/>
</dbReference>
<evidence type="ECO:0000256" key="5">
    <source>
        <dbReference type="PROSITE-ProRule" id="PRU00433"/>
    </source>
</evidence>
<dbReference type="SUPFAM" id="SSF52833">
    <property type="entry name" value="Thioredoxin-like"/>
    <property type="match status" value="1"/>
</dbReference>
<keyword evidence="1 5" id="KW-0349">Heme</keyword>
<feature type="domain" description="Thioredoxin" evidence="7">
    <location>
        <begin position="143"/>
        <end position="301"/>
    </location>
</feature>
<sequence length="301" mass="31231">MKRLSFPLLAAALLVATGAVGWGIGTWRKRAVGPAPAPTQPQPAPAPVADRGPLVYQMYCASCHGPDGHGDGPSAATLRPPPRDFAARPWRFAPTPDAIRRVTLDGIPGTAMASFRSLPPADLDAVVAHVERLSAGGGGSVQPLSGDAQLLAAAGFTDLTGAAPPPLSLLDARDRTTRLADLKGQLVLLHFWGTNCTHCVKEVPALQRLERGHAGRLKVLHVCTDADTPADAQAVLDKFAPGAPALVEASGVGAARYEVQALPTVWLIAPDGTAVGRSSGAKDWAAGPQTKLLARWLPPAK</sequence>
<evidence type="ECO:0000256" key="4">
    <source>
        <dbReference type="ARBA" id="ARBA00023284"/>
    </source>
</evidence>
<dbReference type="InterPro" id="IPR050553">
    <property type="entry name" value="Thioredoxin_ResA/DsbE_sf"/>
</dbReference>
<reference evidence="9" key="1">
    <citation type="journal article" date="2023" name="Mar. Drugs">
        <title>Gemmata algarum, a Novel Planctomycete Isolated from an Algal Mat, Displays Antimicrobial Activity.</title>
        <authorList>
            <person name="Kumar G."/>
            <person name="Kallscheuer N."/>
            <person name="Kashif M."/>
            <person name="Ahamad S."/>
            <person name="Jagadeeshwari U."/>
            <person name="Pannikurungottu S."/>
            <person name="Haufschild T."/>
            <person name="Kabuu M."/>
            <person name="Sasikala C."/>
            <person name="Jogler C."/>
            <person name="Ramana C."/>
        </authorList>
    </citation>
    <scope>NUCLEOTIDE SEQUENCE [LARGE SCALE GENOMIC DNA]</scope>
    <source>
        <strain evidence="9">JC673</strain>
    </source>
</reference>
<dbReference type="Gene3D" id="1.10.760.10">
    <property type="entry name" value="Cytochrome c-like domain"/>
    <property type="match status" value="1"/>
</dbReference>
<dbReference type="PROSITE" id="PS51007">
    <property type="entry name" value="CYTC"/>
    <property type="match status" value="1"/>
</dbReference>
<proteinExistence type="predicted"/>
<keyword evidence="2 5" id="KW-0479">Metal-binding</keyword>
<comment type="caution">
    <text evidence="8">The sequence shown here is derived from an EMBL/GenBank/DDBJ whole genome shotgun (WGS) entry which is preliminary data.</text>
</comment>
<evidence type="ECO:0000256" key="2">
    <source>
        <dbReference type="ARBA" id="ARBA00022723"/>
    </source>
</evidence>
<dbReference type="InterPro" id="IPR000866">
    <property type="entry name" value="AhpC/TSA"/>
</dbReference>
<name>A0ABU5ETN7_9BACT</name>
<organism evidence="8 9">
    <name type="scientific">Gemmata algarum</name>
    <dbReference type="NCBI Taxonomy" id="2975278"/>
    <lineage>
        <taxon>Bacteria</taxon>
        <taxon>Pseudomonadati</taxon>
        <taxon>Planctomycetota</taxon>
        <taxon>Planctomycetia</taxon>
        <taxon>Gemmatales</taxon>
        <taxon>Gemmataceae</taxon>
        <taxon>Gemmata</taxon>
    </lineage>
</organism>
<evidence type="ECO:0000313" key="8">
    <source>
        <dbReference type="EMBL" id="MDY3558451.1"/>
    </source>
</evidence>
<evidence type="ECO:0000313" key="9">
    <source>
        <dbReference type="Proteomes" id="UP001272242"/>
    </source>
</evidence>
<dbReference type="PROSITE" id="PS51352">
    <property type="entry name" value="THIOREDOXIN_2"/>
    <property type="match status" value="1"/>
</dbReference>
<dbReference type="SUPFAM" id="SSF46626">
    <property type="entry name" value="Cytochrome c"/>
    <property type="match status" value="1"/>
</dbReference>
<gene>
    <name evidence="8" type="ORF">R5W23_005566</name>
</gene>
<dbReference type="InterPro" id="IPR009056">
    <property type="entry name" value="Cyt_c-like_dom"/>
</dbReference>
<dbReference type="EMBL" id="JAXBLV010000034">
    <property type="protein sequence ID" value="MDY3558451.1"/>
    <property type="molecule type" value="Genomic_DNA"/>
</dbReference>
<keyword evidence="4" id="KW-0676">Redox-active center</keyword>
<dbReference type="RefSeq" id="WP_261188234.1">
    <property type="nucleotide sequence ID" value="NZ_JAXBLV010000034.1"/>
</dbReference>
<dbReference type="CDD" id="cd02966">
    <property type="entry name" value="TlpA_like_family"/>
    <property type="match status" value="1"/>
</dbReference>
<keyword evidence="3 5" id="KW-0408">Iron</keyword>
<keyword evidence="9" id="KW-1185">Reference proteome</keyword>